<name>A0AAP3GV79_9LACO</name>
<protein>
    <submittedName>
        <fullName evidence="1">Uncharacterized protein</fullName>
    </submittedName>
</protein>
<evidence type="ECO:0000313" key="1">
    <source>
        <dbReference type="EMBL" id="MCZ3844164.1"/>
    </source>
</evidence>
<reference evidence="1" key="1">
    <citation type="submission" date="2022-01" db="EMBL/GenBank/DDBJ databases">
        <title>VMRC isolate genome collection.</title>
        <authorList>
            <person name="France M."/>
            <person name="Rutt L."/>
            <person name="Humphrys M."/>
            <person name="Ravel J."/>
        </authorList>
    </citation>
    <scope>NUCLEOTIDE SEQUENCE</scope>
    <source>
        <strain evidence="1">C0127B5</strain>
    </source>
</reference>
<accession>A0AAP3GV79</accession>
<organism evidence="1 2">
    <name type="scientific">Lactobacillus mulieris</name>
    <dbReference type="NCBI Taxonomy" id="2508708"/>
    <lineage>
        <taxon>Bacteria</taxon>
        <taxon>Bacillati</taxon>
        <taxon>Bacillota</taxon>
        <taxon>Bacilli</taxon>
        <taxon>Lactobacillales</taxon>
        <taxon>Lactobacillaceae</taxon>
        <taxon>Lactobacillus</taxon>
    </lineage>
</organism>
<gene>
    <name evidence="1" type="ORF">L2422_01320</name>
</gene>
<proteinExistence type="predicted"/>
<dbReference type="Proteomes" id="UP001213015">
    <property type="component" value="Unassembled WGS sequence"/>
</dbReference>
<dbReference type="EMBL" id="JAKHLF010000001">
    <property type="protein sequence ID" value="MCZ3844164.1"/>
    <property type="molecule type" value="Genomic_DNA"/>
</dbReference>
<dbReference type="RefSeq" id="WP_265669153.1">
    <property type="nucleotide sequence ID" value="NZ_JAKHKO010000001.1"/>
</dbReference>
<comment type="caution">
    <text evidence="1">The sequence shown here is derived from an EMBL/GenBank/DDBJ whole genome shotgun (WGS) entry which is preliminary data.</text>
</comment>
<sequence>MVSLKIENEAQMDNLLKELGKGIPISIKLAMNQNAMRPFKDVLKPKIEAHRTSDDELKVPPHMADTLIIQKDKKTGKVSIGFSKPGKKAYIARFLNDGWDVKNQYGGPYKRVEGLHYWESTESESKEAVTEAMKESLEAYFNHLA</sequence>
<dbReference type="AlphaFoldDB" id="A0AAP3GV79"/>
<evidence type="ECO:0000313" key="2">
    <source>
        <dbReference type="Proteomes" id="UP001213015"/>
    </source>
</evidence>